<dbReference type="AlphaFoldDB" id="A0A562NPL3"/>
<protein>
    <submittedName>
        <fullName evidence="1">Uncharacterized protein</fullName>
    </submittedName>
</protein>
<accession>A0A562NPL3</accession>
<comment type="caution">
    <text evidence="1">The sequence shown here is derived from an EMBL/GenBank/DDBJ whole genome shotgun (WGS) entry which is preliminary data.</text>
</comment>
<dbReference type="EMBL" id="VLKU01000006">
    <property type="protein sequence ID" value="TWI33961.1"/>
    <property type="molecule type" value="Genomic_DNA"/>
</dbReference>
<reference evidence="1 2" key="1">
    <citation type="journal article" date="2015" name="Stand. Genomic Sci.">
        <title>Genomic Encyclopedia of Bacterial and Archaeal Type Strains, Phase III: the genomes of soil and plant-associated and newly described type strains.</title>
        <authorList>
            <person name="Whitman W.B."/>
            <person name="Woyke T."/>
            <person name="Klenk H.P."/>
            <person name="Zhou Y."/>
            <person name="Lilburn T.G."/>
            <person name="Beck B.J."/>
            <person name="De Vos P."/>
            <person name="Vandamme P."/>
            <person name="Eisen J.A."/>
            <person name="Garrity G."/>
            <person name="Hugenholtz P."/>
            <person name="Kyrpides N.C."/>
        </authorList>
    </citation>
    <scope>NUCLEOTIDE SEQUENCE [LARGE SCALE GENOMIC DNA]</scope>
    <source>
        <strain evidence="1 2">CGMCC 1.5364</strain>
    </source>
</reference>
<gene>
    <name evidence="1" type="ORF">IQ24_02328</name>
</gene>
<name>A0A562NPL3_9RHOB</name>
<dbReference type="Proteomes" id="UP000316225">
    <property type="component" value="Unassembled WGS sequence"/>
</dbReference>
<proteinExistence type="predicted"/>
<sequence>MGLFNARSANGNNVSIVTTFTRCFAALLPDRQLSGMQQCGIWLGRPAAQGRQRSLALIRIVFVRGGRLSDLSFVKNFLGRLLGNPGMARDTLG</sequence>
<evidence type="ECO:0000313" key="1">
    <source>
        <dbReference type="EMBL" id="TWI33961.1"/>
    </source>
</evidence>
<evidence type="ECO:0000313" key="2">
    <source>
        <dbReference type="Proteomes" id="UP000316225"/>
    </source>
</evidence>
<organism evidence="1 2">
    <name type="scientific">Paracoccus sulfuroxidans</name>
    <dbReference type="NCBI Taxonomy" id="384678"/>
    <lineage>
        <taxon>Bacteria</taxon>
        <taxon>Pseudomonadati</taxon>
        <taxon>Pseudomonadota</taxon>
        <taxon>Alphaproteobacteria</taxon>
        <taxon>Rhodobacterales</taxon>
        <taxon>Paracoccaceae</taxon>
        <taxon>Paracoccus</taxon>
    </lineage>
</organism>
<keyword evidence="2" id="KW-1185">Reference proteome</keyword>
<dbReference type="RefSeq" id="WP_145398125.1">
    <property type="nucleotide sequence ID" value="NZ_VLKU01000006.1"/>
</dbReference>